<protein>
    <submittedName>
        <fullName evidence="2">XRE family transcriptional regulator</fullName>
    </submittedName>
</protein>
<dbReference type="InterPro" id="IPR043917">
    <property type="entry name" value="DUF5753"/>
</dbReference>
<organism evidence="2 3">
    <name type="scientific">Streptomyces armeniacus</name>
    <dbReference type="NCBI Taxonomy" id="83291"/>
    <lineage>
        <taxon>Bacteria</taxon>
        <taxon>Bacillati</taxon>
        <taxon>Actinomycetota</taxon>
        <taxon>Actinomycetes</taxon>
        <taxon>Kitasatosporales</taxon>
        <taxon>Streptomycetaceae</taxon>
        <taxon>Streptomyces</taxon>
    </lineage>
</organism>
<accession>A0A345XW47</accession>
<dbReference type="Gene3D" id="1.10.260.40">
    <property type="entry name" value="lambda repressor-like DNA-binding domains"/>
    <property type="match status" value="1"/>
</dbReference>
<feature type="domain" description="HTH cro/C1-type" evidence="1">
    <location>
        <begin position="57"/>
        <end position="110"/>
    </location>
</feature>
<dbReference type="InterPro" id="IPR010982">
    <property type="entry name" value="Lambda_DNA-bd_dom_sf"/>
</dbReference>
<dbReference type="CDD" id="cd00093">
    <property type="entry name" value="HTH_XRE"/>
    <property type="match status" value="1"/>
</dbReference>
<dbReference type="Pfam" id="PF19054">
    <property type="entry name" value="DUF5753"/>
    <property type="match status" value="1"/>
</dbReference>
<dbReference type="SUPFAM" id="SSF47413">
    <property type="entry name" value="lambda repressor-like DNA-binding domains"/>
    <property type="match status" value="1"/>
</dbReference>
<keyword evidence="3" id="KW-1185">Reference proteome</keyword>
<reference evidence="2 3" key="1">
    <citation type="submission" date="2018-07" db="EMBL/GenBank/DDBJ databases">
        <title>Draft genome of the type strain Streptomyces armeniacus ATCC 15676.</title>
        <authorList>
            <person name="Labana P."/>
            <person name="Gosse J.T."/>
            <person name="Boddy C.N."/>
        </authorList>
    </citation>
    <scope>NUCLEOTIDE SEQUENCE [LARGE SCALE GENOMIC DNA]</scope>
    <source>
        <strain evidence="2 3">ATCC 15676</strain>
    </source>
</reference>
<dbReference type="InterPro" id="IPR001387">
    <property type="entry name" value="Cro/C1-type_HTH"/>
</dbReference>
<dbReference type="Proteomes" id="UP000254425">
    <property type="component" value="Chromosome"/>
</dbReference>
<dbReference type="PROSITE" id="PS50943">
    <property type="entry name" value="HTH_CROC1"/>
    <property type="match status" value="1"/>
</dbReference>
<gene>
    <name evidence="2" type="ORF">DVA86_27805</name>
</gene>
<dbReference type="Pfam" id="PF13560">
    <property type="entry name" value="HTH_31"/>
    <property type="match status" value="1"/>
</dbReference>
<name>A0A345XW47_9ACTN</name>
<dbReference type="KEGG" id="sarm:DVA86_27805"/>
<evidence type="ECO:0000313" key="2">
    <source>
        <dbReference type="EMBL" id="AXK35863.1"/>
    </source>
</evidence>
<evidence type="ECO:0000259" key="1">
    <source>
        <dbReference type="PROSITE" id="PS50943"/>
    </source>
</evidence>
<dbReference type="AlphaFoldDB" id="A0A345XW47"/>
<dbReference type="EMBL" id="CP031320">
    <property type="protein sequence ID" value="AXK35863.1"/>
    <property type="molecule type" value="Genomic_DNA"/>
</dbReference>
<dbReference type="GO" id="GO:0003677">
    <property type="term" value="F:DNA binding"/>
    <property type="evidence" value="ECO:0007669"/>
    <property type="project" value="InterPro"/>
</dbReference>
<evidence type="ECO:0000313" key="3">
    <source>
        <dbReference type="Proteomes" id="UP000254425"/>
    </source>
</evidence>
<proteinExistence type="predicted"/>
<sequence length="309" mass="34596">MVWAIRDSSVYRLVVEGRSRVAVRETRCAVTSEDTQDAQDSGGKNPISYVIFGRQHRRLREHAGFTVQQLHTASSYSADLIRKIERGDRRAQPDYIQKVEEVLGTNGLLLVASEELAKRLQWPDWFEKYVEAEANARSLQSYNTQVIHGLLQGEQYARAVLSAHYPTLDDDAVEARVAARLDRQSLLTRKPTCMLSFVIEEWVLRRPIGGKAAMREQLQHLIGCARMRNVAIQVLPTACETHAGFDGPMTLLETGEAKRVAYVEGQAGGAWGTATEEVRVLEGRYGIIRGQALSTEDSLRFVEQLAGEL</sequence>